<proteinExistence type="predicted"/>
<protein>
    <submittedName>
        <fullName evidence="1">Uncharacterized protein</fullName>
    </submittedName>
</protein>
<dbReference type="EMBL" id="MDYQ01000124">
    <property type="protein sequence ID" value="PRP81453.1"/>
    <property type="molecule type" value="Genomic_DNA"/>
</dbReference>
<reference evidence="1 2" key="1">
    <citation type="journal article" date="2018" name="Genome Biol. Evol.">
        <title>Multiple Roots of Fruiting Body Formation in Amoebozoa.</title>
        <authorList>
            <person name="Hillmann F."/>
            <person name="Forbes G."/>
            <person name="Novohradska S."/>
            <person name="Ferling I."/>
            <person name="Riege K."/>
            <person name="Groth M."/>
            <person name="Westermann M."/>
            <person name="Marz M."/>
            <person name="Spaller T."/>
            <person name="Winckler T."/>
            <person name="Schaap P."/>
            <person name="Glockner G."/>
        </authorList>
    </citation>
    <scope>NUCLEOTIDE SEQUENCE [LARGE SCALE GENOMIC DNA]</scope>
    <source>
        <strain evidence="1 2">Jena</strain>
    </source>
</reference>
<dbReference type="InParanoid" id="A0A2P6NBZ3"/>
<gene>
    <name evidence="1" type="ORF">PROFUN_10983</name>
</gene>
<sequence>MNSAFRWEHYIGVLPTGSFHCGSDSNSVQMGFTTYILRNKRGLGF</sequence>
<comment type="caution">
    <text evidence="1">The sequence shown here is derived from an EMBL/GenBank/DDBJ whole genome shotgun (WGS) entry which is preliminary data.</text>
</comment>
<dbReference type="Proteomes" id="UP000241769">
    <property type="component" value="Unassembled WGS sequence"/>
</dbReference>
<dbReference type="AlphaFoldDB" id="A0A2P6NBZ3"/>
<evidence type="ECO:0000313" key="1">
    <source>
        <dbReference type="EMBL" id="PRP81453.1"/>
    </source>
</evidence>
<organism evidence="1 2">
    <name type="scientific">Planoprotostelium fungivorum</name>
    <dbReference type="NCBI Taxonomy" id="1890364"/>
    <lineage>
        <taxon>Eukaryota</taxon>
        <taxon>Amoebozoa</taxon>
        <taxon>Evosea</taxon>
        <taxon>Variosea</taxon>
        <taxon>Cavosteliida</taxon>
        <taxon>Cavosteliaceae</taxon>
        <taxon>Planoprotostelium</taxon>
    </lineage>
</organism>
<keyword evidence="2" id="KW-1185">Reference proteome</keyword>
<accession>A0A2P6NBZ3</accession>
<evidence type="ECO:0000313" key="2">
    <source>
        <dbReference type="Proteomes" id="UP000241769"/>
    </source>
</evidence>
<name>A0A2P6NBZ3_9EUKA</name>